<evidence type="ECO:0000313" key="1">
    <source>
        <dbReference type="EMBL" id="MDE1243843.1"/>
    </source>
</evidence>
<dbReference type="Proteomes" id="UP001140978">
    <property type="component" value="Unassembled WGS sequence"/>
</dbReference>
<dbReference type="PANTHER" id="PTHR30217:SF10">
    <property type="entry name" value="23S RRNA 5-HYDROXYCYTIDINE C2501 SYNTHASE"/>
    <property type="match status" value="1"/>
</dbReference>
<dbReference type="RefSeq" id="WP_176313796.1">
    <property type="nucleotide sequence ID" value="NZ_JAKNAR010000026.1"/>
</dbReference>
<sequence>MSLAFQKEQFELLAPGGDLESIKAAIAAGADAIYCGLERFNARNRAANITLDLLEGVLKLAHQHHCKIFLTLNIVVLESEIPAVIRLLKQLVDTSIDGVIIQDLGLAYILKHHFPSLDMHASTQMNTHNEGQILLLGKLGSSRVNLSRELNIDEITHLAQFGRKHDVLMEVFVHGSYCIGFSGLCYFSSERNGASGNRGRCSQPCRDQYQTTEAGKNYPLNLKDNSAYSDMEALAKAGVYSLKVEGRIKKSHYVYTVVDNWRKQIDHFCQTGDIHNDMTELYSVFNRDFSNGYLQGDIHRDMYIDNPRGHTVTHFSKVYQCRTADDTMKVKKSLFDKTTDLIRKVDNITQAMPIETGRTRSLKGSGEVIDIPLPKAESNASAQQPSALSVLIADTADLGLLDSHPDASFFYQLPDALNYQLDEMIALFKSHPDLIPFFPAILIGEHYQAARELLTQTMPRLVVTNNLGVAELAQSLGLQWVAGPQLNITNSFALQCIDQELKGVGAFISNELNALQMKRLVKPNGFKLFYSIYHPINLLTSRQCLFIQSIGCKKQRMNKGCMKRCEKNASIINLQDTSYVINKQKSSHNSLYNDVNFLNLDILNDLPTTFTDVMIDVRDIPTQTKVNISKSELIALFKHSLSGDDNAKAQLVASMTATTNKQYHKGL</sequence>
<dbReference type="Proteomes" id="UP001140979">
    <property type="component" value="Unassembled WGS sequence"/>
</dbReference>
<gene>
    <name evidence="1" type="ORF">L9W94_17160</name>
    <name evidence="2" type="ORF">L9X51_12550</name>
</gene>
<dbReference type="EMBL" id="JAKNBA010000042">
    <property type="protein sequence ID" value="MDE1243843.1"/>
    <property type="molecule type" value="Genomic_DNA"/>
</dbReference>
<protein>
    <submittedName>
        <fullName evidence="1">U32 family peptidase</fullName>
    </submittedName>
</protein>
<organism evidence="1 3">
    <name type="scientific">Vibrio aestuarianus</name>
    <dbReference type="NCBI Taxonomy" id="28171"/>
    <lineage>
        <taxon>Bacteria</taxon>
        <taxon>Pseudomonadati</taxon>
        <taxon>Pseudomonadota</taxon>
        <taxon>Gammaproteobacteria</taxon>
        <taxon>Vibrionales</taxon>
        <taxon>Vibrionaceae</taxon>
        <taxon>Vibrio</taxon>
    </lineage>
</organism>
<name>A0A9X4F0T3_9VIBR</name>
<evidence type="ECO:0000313" key="2">
    <source>
        <dbReference type="EMBL" id="MDE1347259.1"/>
    </source>
</evidence>
<evidence type="ECO:0000313" key="3">
    <source>
        <dbReference type="Proteomes" id="UP001140979"/>
    </source>
</evidence>
<dbReference type="InterPro" id="IPR051454">
    <property type="entry name" value="RNA/ubiquinone_mod_enzymes"/>
</dbReference>
<dbReference type="EMBL" id="JAKNAX010000033">
    <property type="protein sequence ID" value="MDE1347259.1"/>
    <property type="molecule type" value="Genomic_DNA"/>
</dbReference>
<accession>A0A9X4F0T3</accession>
<proteinExistence type="predicted"/>
<reference evidence="1" key="1">
    <citation type="submission" date="2022-02" db="EMBL/GenBank/DDBJ databases">
        <title>Emergence and expansion in Europe of a Vibrio aestuarianus clonal complex pathogenic for oysters.</title>
        <authorList>
            <person name="Mesnil A."/>
            <person name="Travers M.-A."/>
        </authorList>
    </citation>
    <scope>NUCLEOTIDE SEQUENCE</scope>
    <source>
        <strain evidence="1">19_064_11T1</strain>
        <strain evidence="2">19_064_15T1</strain>
    </source>
</reference>
<dbReference type="InterPro" id="IPR001539">
    <property type="entry name" value="Peptidase_U32"/>
</dbReference>
<dbReference type="AlphaFoldDB" id="A0A9X4F0T3"/>
<dbReference type="PANTHER" id="PTHR30217">
    <property type="entry name" value="PEPTIDASE U32 FAMILY"/>
    <property type="match status" value="1"/>
</dbReference>
<dbReference type="Pfam" id="PF01136">
    <property type="entry name" value="Peptidase_U32"/>
    <property type="match status" value="1"/>
</dbReference>
<comment type="caution">
    <text evidence="1">The sequence shown here is derived from an EMBL/GenBank/DDBJ whole genome shotgun (WGS) entry which is preliminary data.</text>
</comment>